<dbReference type="InterPro" id="IPR019457">
    <property type="entry name" value="CdaS_N"/>
</dbReference>
<dbReference type="EC" id="2.7.7.85" evidence="6"/>
<dbReference type="AlphaFoldDB" id="A0AA95MN83"/>
<keyword evidence="6" id="KW-0812">Transmembrane</keyword>
<dbReference type="GO" id="GO:0004016">
    <property type="term" value="F:adenylate cyclase activity"/>
    <property type="evidence" value="ECO:0007669"/>
    <property type="project" value="UniProtKB-UniRule"/>
</dbReference>
<evidence type="ECO:0000256" key="1">
    <source>
        <dbReference type="ARBA" id="ARBA00000877"/>
    </source>
</evidence>
<gene>
    <name evidence="8" type="primary">cdaS</name>
    <name evidence="6" type="synonym">dacB</name>
    <name evidence="8" type="ORF">QNH39_01280</name>
</gene>
<dbReference type="SUPFAM" id="SSF143597">
    <property type="entry name" value="YojJ-like"/>
    <property type="match status" value="1"/>
</dbReference>
<sequence>MDIQNCDFSPMKQNLEDGIQHLIHLLQSNLNVLGNENYCVLGSLEDVKEQLNSIESMAASFYLNCYLSSFTDTYEDLTATAQHLSKRKHGALIVIERSDSLDNIIQKGTTIGAMVTPKLLASIFYPGNPLHDGAVLIRGNEVYSAANILPLTKMITEKKLGTRHRAAIGVSEQSDALALVVSEETGKISFALNGKLYPINTTQQIVF</sequence>
<evidence type="ECO:0000313" key="9">
    <source>
        <dbReference type="Proteomes" id="UP001178288"/>
    </source>
</evidence>
<keyword evidence="9" id="KW-1185">Reference proteome</keyword>
<evidence type="ECO:0000256" key="5">
    <source>
        <dbReference type="ARBA" id="ARBA00022840"/>
    </source>
</evidence>
<feature type="domain" description="DAC" evidence="7">
    <location>
        <begin position="44"/>
        <end position="203"/>
    </location>
</feature>
<dbReference type="RefSeq" id="WP_066094946.1">
    <property type="nucleotide sequence ID" value="NZ_CP126114.1"/>
</dbReference>
<dbReference type="InterPro" id="IPR036888">
    <property type="entry name" value="DNA_integrity_DisA_N_sf"/>
</dbReference>
<accession>A0AA95MN83</accession>
<dbReference type="HAMAP" id="MF_00838">
    <property type="entry name" value="DacB"/>
    <property type="match status" value="1"/>
</dbReference>
<evidence type="ECO:0000313" key="8">
    <source>
        <dbReference type="EMBL" id="WHY86555.1"/>
    </source>
</evidence>
<evidence type="ECO:0000256" key="3">
    <source>
        <dbReference type="ARBA" id="ARBA00022695"/>
    </source>
</evidence>
<dbReference type="InterPro" id="IPR050338">
    <property type="entry name" value="DisA"/>
</dbReference>
<dbReference type="Gene3D" id="3.40.1700.10">
    <property type="entry name" value="DNA integrity scanning protein, DisA, N-terminal domain"/>
    <property type="match status" value="1"/>
</dbReference>
<dbReference type="PANTHER" id="PTHR34185:SF2">
    <property type="entry name" value="CYCLIC DI-AMP SYNTHASE CDAS"/>
    <property type="match status" value="1"/>
</dbReference>
<dbReference type="GO" id="GO:0005524">
    <property type="term" value="F:ATP binding"/>
    <property type="evidence" value="ECO:0007669"/>
    <property type="project" value="UniProtKB-UniRule"/>
</dbReference>
<keyword evidence="6" id="KW-1003">Cell membrane</keyword>
<dbReference type="Proteomes" id="UP001178288">
    <property type="component" value="Chromosome"/>
</dbReference>
<keyword evidence="6" id="KW-1133">Transmembrane helix</keyword>
<dbReference type="KEGG" id="nnv:QNH39_01280"/>
<proteinExistence type="inferred from homology"/>
<comment type="catalytic activity">
    <reaction evidence="1 6">
        <text>2 ATP = 3',3'-c-di-AMP + 2 diphosphate</text>
        <dbReference type="Rhea" id="RHEA:35655"/>
        <dbReference type="ChEBI" id="CHEBI:30616"/>
        <dbReference type="ChEBI" id="CHEBI:33019"/>
        <dbReference type="ChEBI" id="CHEBI:71500"/>
        <dbReference type="EC" id="2.7.7.85"/>
    </reaction>
</comment>
<dbReference type="Pfam" id="PF02457">
    <property type="entry name" value="DAC"/>
    <property type="match status" value="1"/>
</dbReference>
<evidence type="ECO:0000256" key="4">
    <source>
        <dbReference type="ARBA" id="ARBA00022741"/>
    </source>
</evidence>
<dbReference type="Gene3D" id="1.10.287.770">
    <property type="entry name" value="YojJ-like"/>
    <property type="match status" value="1"/>
</dbReference>
<dbReference type="GO" id="GO:0106408">
    <property type="term" value="F:diadenylate cyclase activity"/>
    <property type="evidence" value="ECO:0007669"/>
    <property type="project" value="UniProtKB-EC"/>
</dbReference>
<dbReference type="NCBIfam" id="NF038328">
    <property type="entry name" value="c-di-AMP_CdaS"/>
    <property type="match status" value="1"/>
</dbReference>
<name>A0AA95MN83_9BACI</name>
<dbReference type="PROSITE" id="PS51794">
    <property type="entry name" value="DAC"/>
    <property type="match status" value="1"/>
</dbReference>
<dbReference type="InterPro" id="IPR053472">
    <property type="entry name" value="DAC_CdaS-like"/>
</dbReference>
<dbReference type="PANTHER" id="PTHR34185">
    <property type="entry name" value="DIADENYLATE CYCLASE"/>
    <property type="match status" value="1"/>
</dbReference>
<evidence type="ECO:0000256" key="6">
    <source>
        <dbReference type="HAMAP-Rule" id="MF_00838"/>
    </source>
</evidence>
<keyword evidence="3 6" id="KW-0548">Nucleotidyltransferase</keyword>
<organism evidence="8 9">
    <name type="scientific">Neobacillus novalis</name>
    <dbReference type="NCBI Taxonomy" id="220687"/>
    <lineage>
        <taxon>Bacteria</taxon>
        <taxon>Bacillati</taxon>
        <taxon>Bacillota</taxon>
        <taxon>Bacilli</taxon>
        <taxon>Bacillales</taxon>
        <taxon>Bacillaceae</taxon>
        <taxon>Neobacillus</taxon>
    </lineage>
</organism>
<keyword evidence="2 6" id="KW-0808">Transferase</keyword>
<evidence type="ECO:0000259" key="7">
    <source>
        <dbReference type="PROSITE" id="PS51794"/>
    </source>
</evidence>
<dbReference type="EMBL" id="CP126114">
    <property type="protein sequence ID" value="WHY86555.1"/>
    <property type="molecule type" value="Genomic_DNA"/>
</dbReference>
<dbReference type="Pfam" id="PF10372">
    <property type="entry name" value="CdaS_N"/>
    <property type="match status" value="1"/>
</dbReference>
<dbReference type="InterPro" id="IPR003390">
    <property type="entry name" value="DNA_integrity_scan_DisA_N"/>
</dbReference>
<comment type="subunit">
    <text evidence="6">Probably oligomerizes.</text>
</comment>
<dbReference type="InterPro" id="IPR034693">
    <property type="entry name" value="CdaS"/>
</dbReference>
<evidence type="ECO:0000256" key="2">
    <source>
        <dbReference type="ARBA" id="ARBA00022679"/>
    </source>
</evidence>
<comment type="function">
    <text evidence="6">Catalyzes the condensation of 2 ATP molecules into cyclic di-AMP (c-di-AMP), a second messenger used to regulate differing processes in different bacteria.</text>
</comment>
<keyword evidence="5 6" id="KW-0067">ATP-binding</keyword>
<reference evidence="8" key="1">
    <citation type="submission" date="2023-05" db="EMBL/GenBank/DDBJ databases">
        <title>Comparative genomics of Bacillaceae isolates and their secondary metabolite potential.</title>
        <authorList>
            <person name="Song L."/>
            <person name="Nielsen L.J."/>
            <person name="Mohite O."/>
            <person name="Xu X."/>
            <person name="Weber T."/>
            <person name="Kovacs A.T."/>
        </authorList>
    </citation>
    <scope>NUCLEOTIDE SEQUENCE</scope>
    <source>
        <strain evidence="8">XLM17</strain>
    </source>
</reference>
<protein>
    <recommendedName>
        <fullName evidence="6">Diadenylate cyclase</fullName>
        <shortName evidence="6">DAC</shortName>
        <ecNumber evidence="6">2.7.7.85</ecNumber>
    </recommendedName>
    <alternativeName>
        <fullName evidence="6">Cyclic-di-AMP synthase</fullName>
        <shortName evidence="6">c-di-AMP synthase</shortName>
    </alternativeName>
</protein>
<keyword evidence="4 6" id="KW-0547">Nucleotide-binding</keyword>
<comment type="similarity">
    <text evidence="6">Belongs to the adenylate cyclase family. DacB/CdaS subfamily.</text>
</comment>
<keyword evidence="6" id="KW-0472">Membrane</keyword>
<dbReference type="GO" id="GO:0006171">
    <property type="term" value="P:cAMP biosynthetic process"/>
    <property type="evidence" value="ECO:0007669"/>
    <property type="project" value="InterPro"/>
</dbReference>